<organism evidence="1">
    <name type="scientific">marine metagenome</name>
    <dbReference type="NCBI Taxonomy" id="408172"/>
    <lineage>
        <taxon>unclassified sequences</taxon>
        <taxon>metagenomes</taxon>
        <taxon>ecological metagenomes</taxon>
    </lineage>
</organism>
<dbReference type="Gene3D" id="3.40.50.10610">
    <property type="entry name" value="ABC-type transport auxiliary lipoprotein component"/>
    <property type="match status" value="1"/>
</dbReference>
<dbReference type="AlphaFoldDB" id="A0A382A3J3"/>
<proteinExistence type="predicted"/>
<dbReference type="GO" id="GO:0030288">
    <property type="term" value="C:outer membrane-bounded periplasmic space"/>
    <property type="evidence" value="ECO:0007669"/>
    <property type="project" value="InterPro"/>
</dbReference>
<dbReference type="Pfam" id="PF03783">
    <property type="entry name" value="CsgG"/>
    <property type="match status" value="1"/>
</dbReference>
<dbReference type="InterPro" id="IPR005534">
    <property type="entry name" value="Curli_assmbl/transp-comp_CsgG"/>
</dbReference>
<accession>A0A382A3J3</accession>
<feature type="non-terminal residue" evidence="1">
    <location>
        <position position="70"/>
    </location>
</feature>
<dbReference type="EMBL" id="UINC01023771">
    <property type="protein sequence ID" value="SVA96106.1"/>
    <property type="molecule type" value="Genomic_DNA"/>
</dbReference>
<name>A0A382A3J3_9ZZZZ</name>
<gene>
    <name evidence="1" type="ORF">METZ01_LOCUS148960</name>
</gene>
<reference evidence="1" key="1">
    <citation type="submission" date="2018-05" db="EMBL/GenBank/DDBJ databases">
        <authorList>
            <person name="Lanie J.A."/>
            <person name="Ng W.-L."/>
            <person name="Kazmierczak K.M."/>
            <person name="Andrzejewski T.M."/>
            <person name="Davidsen T.M."/>
            <person name="Wayne K.J."/>
            <person name="Tettelin H."/>
            <person name="Glass J.I."/>
            <person name="Rusch D."/>
            <person name="Podicherti R."/>
            <person name="Tsui H.-C.T."/>
            <person name="Winkler M.E."/>
        </authorList>
    </citation>
    <scope>NUCLEOTIDE SEQUENCE</scope>
</reference>
<protein>
    <submittedName>
        <fullName evidence="1">Uncharacterized protein</fullName>
    </submittedName>
</protein>
<sequence>MPPVQKVPIAVYSFTDMTGQRKPGDGVALISMAVTQGAHVWLLQSLKRAGAGKWFMVVERIGLANLLKER</sequence>
<evidence type="ECO:0000313" key="1">
    <source>
        <dbReference type="EMBL" id="SVA96106.1"/>
    </source>
</evidence>